<name>Q6R9N9_MAIZE</name>
<dbReference type="HOGENOM" id="CLU_714501_0_0_1"/>
<feature type="region of interest" description="Disordered" evidence="1">
    <location>
        <begin position="332"/>
        <end position="362"/>
    </location>
</feature>
<dbReference type="InParanoid" id="Q6R9N9"/>
<reference evidence="3 5" key="2">
    <citation type="journal article" date="2004" name="Plant Physiol.">
        <title>Sequence and comparative analysis of the maize NB mitochondrial genome.</title>
        <authorList>
            <person name="Clifton S.W."/>
            <person name="Minx P."/>
            <person name="Fauron C.M.-R."/>
            <person name="Gibson M."/>
            <person name="Allen J.O."/>
            <person name="Sun H."/>
            <person name="Thompson M."/>
            <person name="Barbazuk W.B."/>
            <person name="Kanuganti S."/>
            <person name="Tayloe C."/>
            <person name="Meyer L."/>
            <person name="Wilson R.K."/>
            <person name="Newton K.J."/>
        </authorList>
    </citation>
    <scope>NUCLEOTIDE SEQUENCE</scope>
    <source>
        <strain evidence="5">cv. B37N</strain>
        <strain evidence="3">NB</strain>
    </source>
</reference>
<evidence type="ECO:0000313" key="4">
    <source>
        <dbReference type="EMBL" id="AAV67789.1"/>
    </source>
</evidence>
<proteinExistence type="predicted"/>
<dbReference type="GeneID" id="4055985"/>
<geneLocation type="mitochondrion" evidence="3"/>
<evidence type="ECO:0000313" key="5">
    <source>
        <dbReference type="Proteomes" id="UP000007305"/>
    </source>
</evidence>
<feature type="compositionally biased region" description="Acidic residues" evidence="1">
    <location>
        <begin position="346"/>
        <end position="362"/>
    </location>
</feature>
<evidence type="ECO:0000313" key="3">
    <source>
        <dbReference type="EMBL" id="AAR91053.1"/>
    </source>
</evidence>
<keyword evidence="3" id="KW-0496">Mitochondrion</keyword>
<feature type="transmembrane region" description="Helical" evidence="2">
    <location>
        <begin position="367"/>
        <end position="384"/>
    </location>
</feature>
<sequence length="387" mass="43904">MKNTVESLEQLNTTLSNTVNDIPESSAMGALSHSANSSINAALNSTEEVKRGEDVAGDSIHANISDMFHIGNPFNPFQCFIDNHMRKTIFAKNPYVQYAVESSYYTPAVNRLVKGLSLKDMDPIMRMHYLYMRSLLRLKLKRKIYRADFSEYKGLRSLYNRATDNLYSHLQRALEKYENFGVSAKHKVLQCLVHVVTSQSDNSVRYVYGNIFALVRLGTYVTVWYCYTESAPDFISVDPHYLDIELIIDLFKVRKLFVWIPYEEVISTSILEAYDAVVERTALTDCLDRKLREEELSDKFEFWGKCSDGDHTIDSVEENATIEYASSKEGSACKEGVDSSCKEEGGGCEEEGSGSEEDSDDSDNPRYLAFGVVVLVGVLLYVWYCSR</sequence>
<protein>
    <submittedName>
        <fullName evidence="3">Uncharacterized protein orf387</fullName>
    </submittedName>
</protein>
<dbReference type="STRING" id="4577.Q6R9N9"/>
<keyword evidence="2" id="KW-1133">Transmembrane helix</keyword>
<reference evidence="3" key="1">
    <citation type="submission" date="2003-12" db="EMBL/GenBank/DDBJ databases">
        <authorList>
            <person name="Clifton S."/>
            <person name="Fauron C."/>
            <person name="Gibson M."/>
            <person name="Minx P."/>
            <person name="Newton K."/>
            <person name="Rugen M."/>
            <person name="Spieth J."/>
            <person name="Sun H."/>
        </authorList>
    </citation>
    <scope>NUCLEOTIDE SEQUENCE</scope>
    <source>
        <strain evidence="3">NB</strain>
    </source>
</reference>
<keyword evidence="2" id="KW-0472">Membrane</keyword>
<dbReference type="EMBL" id="AY705912">
    <property type="protein sequence ID" value="AAV67789.1"/>
    <property type="molecule type" value="Genomic_DNA"/>
</dbReference>
<dbReference type="RefSeq" id="YP_588270.1">
    <property type="nucleotide sequence ID" value="NC_007982.1"/>
</dbReference>
<dbReference type="EMBL" id="AY506529">
    <property type="protein sequence ID" value="AAR91053.1"/>
    <property type="molecule type" value="Genomic_DNA"/>
</dbReference>
<evidence type="ECO:0000256" key="1">
    <source>
        <dbReference type="SAM" id="MobiDB-lite"/>
    </source>
</evidence>
<dbReference type="SMR" id="Q6R9N9"/>
<organism evidence="3 5">
    <name type="scientific">Zea mays</name>
    <name type="common">Maize</name>
    <dbReference type="NCBI Taxonomy" id="4577"/>
    <lineage>
        <taxon>Eukaryota</taxon>
        <taxon>Viridiplantae</taxon>
        <taxon>Streptophyta</taxon>
        <taxon>Embryophyta</taxon>
        <taxon>Tracheophyta</taxon>
        <taxon>Spermatophyta</taxon>
        <taxon>Magnoliopsida</taxon>
        <taxon>Liliopsida</taxon>
        <taxon>Poales</taxon>
        <taxon>Poaceae</taxon>
        <taxon>PACMAD clade</taxon>
        <taxon>Panicoideae</taxon>
        <taxon>Andropogonodae</taxon>
        <taxon>Andropogoneae</taxon>
        <taxon>Tripsacinae</taxon>
        <taxon>Zea</taxon>
    </lineage>
</organism>
<gene>
    <name evidence="3" type="primary">orf387</name>
</gene>
<reference evidence="4" key="3">
    <citation type="submission" date="2004-08" db="EMBL/GenBank/DDBJ databases">
        <authorList>
            <person name="Clifton S."/>
            <person name="Fauron C."/>
            <person name="Gibson M."/>
            <person name="Minx P."/>
            <person name="Newton K."/>
            <person name="Thompson M."/>
            <person name="Spieth J."/>
            <person name="Sun H."/>
        </authorList>
    </citation>
    <scope>NUCLEOTIDE SEQUENCE</scope>
</reference>
<dbReference type="Proteomes" id="UP000007305">
    <property type="component" value="Mitochondrion"/>
</dbReference>
<evidence type="ECO:0000256" key="2">
    <source>
        <dbReference type="SAM" id="Phobius"/>
    </source>
</evidence>
<keyword evidence="5" id="KW-1185">Reference proteome</keyword>
<feature type="compositionally biased region" description="Basic and acidic residues" evidence="1">
    <location>
        <begin position="332"/>
        <end position="345"/>
    </location>
</feature>
<keyword evidence="2" id="KW-0812">Transmembrane</keyword>
<accession>Q6R9N9</accession>
<dbReference type="AlphaFoldDB" id="Q6R9N9"/>